<evidence type="ECO:0000313" key="3">
    <source>
        <dbReference type="Proteomes" id="UP000824469"/>
    </source>
</evidence>
<reference evidence="2 3" key="1">
    <citation type="journal article" date="2021" name="Nat. Plants">
        <title>The Taxus genome provides insights into paclitaxel biosynthesis.</title>
        <authorList>
            <person name="Xiong X."/>
            <person name="Gou J."/>
            <person name="Liao Q."/>
            <person name="Li Y."/>
            <person name="Zhou Q."/>
            <person name="Bi G."/>
            <person name="Li C."/>
            <person name="Du R."/>
            <person name="Wang X."/>
            <person name="Sun T."/>
            <person name="Guo L."/>
            <person name="Liang H."/>
            <person name="Lu P."/>
            <person name="Wu Y."/>
            <person name="Zhang Z."/>
            <person name="Ro D.K."/>
            <person name="Shang Y."/>
            <person name="Huang S."/>
            <person name="Yan J."/>
        </authorList>
    </citation>
    <scope>NUCLEOTIDE SEQUENCE [LARGE SCALE GENOMIC DNA]</scope>
    <source>
        <strain evidence="2">Ta-2019</strain>
    </source>
</reference>
<comment type="caution">
    <text evidence="2">The sequence shown here is derived from an EMBL/GenBank/DDBJ whole genome shotgun (WGS) entry which is preliminary data.</text>
</comment>
<feature type="compositionally biased region" description="Basic and acidic residues" evidence="1">
    <location>
        <begin position="1"/>
        <end position="13"/>
    </location>
</feature>
<dbReference type="AlphaFoldDB" id="A0AA38G2H1"/>
<accession>A0AA38G2H1</accession>
<proteinExistence type="predicted"/>
<feature type="region of interest" description="Disordered" evidence="1">
    <location>
        <begin position="45"/>
        <end position="89"/>
    </location>
</feature>
<keyword evidence="3" id="KW-1185">Reference proteome</keyword>
<protein>
    <submittedName>
        <fullName evidence="2">Uncharacterized protein</fullName>
    </submittedName>
</protein>
<feature type="region of interest" description="Disordered" evidence="1">
    <location>
        <begin position="1"/>
        <end position="24"/>
    </location>
</feature>
<gene>
    <name evidence="2" type="ORF">KI387_023192</name>
</gene>
<dbReference type="EMBL" id="JAHRHJ020000005">
    <property type="protein sequence ID" value="KAH9314565.1"/>
    <property type="molecule type" value="Genomic_DNA"/>
</dbReference>
<dbReference type="Proteomes" id="UP000824469">
    <property type="component" value="Unassembled WGS sequence"/>
</dbReference>
<organism evidence="2 3">
    <name type="scientific">Taxus chinensis</name>
    <name type="common">Chinese yew</name>
    <name type="synonym">Taxus wallichiana var. chinensis</name>
    <dbReference type="NCBI Taxonomy" id="29808"/>
    <lineage>
        <taxon>Eukaryota</taxon>
        <taxon>Viridiplantae</taxon>
        <taxon>Streptophyta</taxon>
        <taxon>Embryophyta</taxon>
        <taxon>Tracheophyta</taxon>
        <taxon>Spermatophyta</taxon>
        <taxon>Pinopsida</taxon>
        <taxon>Pinidae</taxon>
        <taxon>Conifers II</taxon>
        <taxon>Cupressales</taxon>
        <taxon>Taxaceae</taxon>
        <taxon>Taxus</taxon>
    </lineage>
</organism>
<name>A0AA38G2H1_TAXCH</name>
<sequence length="89" mass="9873">MSGTKRPEIHEEATGAESQSKGATCLRLKGGRASPFRANRRFLSQAALGHPERKNAKYTEEPNQPRTNQKLPRVTGGKVNVWSGNFKRP</sequence>
<evidence type="ECO:0000256" key="1">
    <source>
        <dbReference type="SAM" id="MobiDB-lite"/>
    </source>
</evidence>
<feature type="compositionally biased region" description="Basic and acidic residues" evidence="1">
    <location>
        <begin position="50"/>
        <end position="60"/>
    </location>
</feature>
<evidence type="ECO:0000313" key="2">
    <source>
        <dbReference type="EMBL" id="KAH9314565.1"/>
    </source>
</evidence>
<feature type="compositionally biased region" description="Polar residues" evidence="1">
    <location>
        <begin position="61"/>
        <end position="70"/>
    </location>
</feature>